<dbReference type="PANTHER" id="PTHR46558">
    <property type="entry name" value="TRACRIPTIONAL REGULATORY PROTEIN-RELATED-RELATED"/>
    <property type="match status" value="1"/>
</dbReference>
<name>A0A2M9CGL3_9MICO</name>
<evidence type="ECO:0000313" key="3">
    <source>
        <dbReference type="EMBL" id="PJJ70985.1"/>
    </source>
</evidence>
<evidence type="ECO:0000259" key="2">
    <source>
        <dbReference type="PROSITE" id="PS50943"/>
    </source>
</evidence>
<dbReference type="InterPro" id="IPR010982">
    <property type="entry name" value="Lambda_DNA-bd_dom_sf"/>
</dbReference>
<organism evidence="3 4">
    <name type="scientific">Diaminobutyricimonas aerilata</name>
    <dbReference type="NCBI Taxonomy" id="1162967"/>
    <lineage>
        <taxon>Bacteria</taxon>
        <taxon>Bacillati</taxon>
        <taxon>Actinomycetota</taxon>
        <taxon>Actinomycetes</taxon>
        <taxon>Micrococcales</taxon>
        <taxon>Microbacteriaceae</taxon>
        <taxon>Diaminobutyricimonas</taxon>
    </lineage>
</organism>
<dbReference type="EMBL" id="PGFF01000001">
    <property type="protein sequence ID" value="PJJ70985.1"/>
    <property type="molecule type" value="Genomic_DNA"/>
</dbReference>
<dbReference type="CDD" id="cd00093">
    <property type="entry name" value="HTH_XRE"/>
    <property type="match status" value="1"/>
</dbReference>
<gene>
    <name evidence="3" type="ORF">CLV46_0519</name>
</gene>
<dbReference type="Gene3D" id="1.10.260.40">
    <property type="entry name" value="lambda repressor-like DNA-binding domains"/>
    <property type="match status" value="1"/>
</dbReference>
<sequence>MIANRLPVLRAERRWSQAELADRINVSRQTVVSLESGRYEPTLKIAMRLAVVFGQSIEEIFTPDPADIARVRTE</sequence>
<dbReference type="InterPro" id="IPR001387">
    <property type="entry name" value="Cro/C1-type_HTH"/>
</dbReference>
<dbReference type="PANTHER" id="PTHR46558:SF4">
    <property type="entry name" value="DNA-BIDING PHAGE PROTEIN"/>
    <property type="match status" value="1"/>
</dbReference>
<dbReference type="SMART" id="SM00530">
    <property type="entry name" value="HTH_XRE"/>
    <property type="match status" value="1"/>
</dbReference>
<protein>
    <submittedName>
        <fullName evidence="3">Putative transcriptional regulator</fullName>
    </submittedName>
</protein>
<evidence type="ECO:0000256" key="1">
    <source>
        <dbReference type="ARBA" id="ARBA00023125"/>
    </source>
</evidence>
<feature type="domain" description="HTH cro/C1-type" evidence="2">
    <location>
        <begin position="9"/>
        <end position="60"/>
    </location>
</feature>
<reference evidence="3 4" key="1">
    <citation type="submission" date="2017-11" db="EMBL/GenBank/DDBJ databases">
        <title>Genomic Encyclopedia of Archaeal and Bacterial Type Strains, Phase II (KMG-II): From Individual Species to Whole Genera.</title>
        <authorList>
            <person name="Goeker M."/>
        </authorList>
    </citation>
    <scope>NUCLEOTIDE SEQUENCE [LARGE SCALE GENOMIC DNA]</scope>
    <source>
        <strain evidence="3 4">DSM 27393</strain>
    </source>
</reference>
<comment type="caution">
    <text evidence="3">The sequence shown here is derived from an EMBL/GenBank/DDBJ whole genome shotgun (WGS) entry which is preliminary data.</text>
</comment>
<evidence type="ECO:0000313" key="4">
    <source>
        <dbReference type="Proteomes" id="UP000228758"/>
    </source>
</evidence>
<dbReference type="Pfam" id="PF01381">
    <property type="entry name" value="HTH_3"/>
    <property type="match status" value="1"/>
</dbReference>
<dbReference type="SUPFAM" id="SSF47413">
    <property type="entry name" value="lambda repressor-like DNA-binding domains"/>
    <property type="match status" value="1"/>
</dbReference>
<keyword evidence="1" id="KW-0238">DNA-binding</keyword>
<accession>A0A2M9CGL3</accession>
<keyword evidence="4" id="KW-1185">Reference proteome</keyword>
<dbReference type="Proteomes" id="UP000228758">
    <property type="component" value="Unassembled WGS sequence"/>
</dbReference>
<dbReference type="PROSITE" id="PS50943">
    <property type="entry name" value="HTH_CROC1"/>
    <property type="match status" value="1"/>
</dbReference>
<dbReference type="AlphaFoldDB" id="A0A2M9CGL3"/>
<proteinExistence type="predicted"/>
<dbReference type="GO" id="GO:0003677">
    <property type="term" value="F:DNA binding"/>
    <property type="evidence" value="ECO:0007669"/>
    <property type="project" value="UniProtKB-KW"/>
</dbReference>